<accession>A0A5C7EUT0</accession>
<keyword evidence="3 7" id="KW-1133">Transmembrane helix</keyword>
<keyword evidence="1 7" id="KW-1003">Cell membrane</keyword>
<dbReference type="Proteomes" id="UP000321201">
    <property type="component" value="Unassembled WGS sequence"/>
</dbReference>
<evidence type="ECO:0000313" key="8">
    <source>
        <dbReference type="EMBL" id="TXF11813.1"/>
    </source>
</evidence>
<evidence type="ECO:0000313" key="9">
    <source>
        <dbReference type="Proteomes" id="UP000321201"/>
    </source>
</evidence>
<dbReference type="PANTHER" id="PTHR38766:SF1">
    <property type="entry name" value="FLAGELLAR PROTEIN FLIO"/>
    <property type="match status" value="1"/>
</dbReference>
<evidence type="ECO:0000256" key="2">
    <source>
        <dbReference type="ARBA" id="ARBA00022692"/>
    </source>
</evidence>
<comment type="subcellular location">
    <subcellularLocation>
        <location evidence="7">Cell membrane</location>
    </subcellularLocation>
    <subcellularLocation>
        <location evidence="7">Bacterial flagellum basal body</location>
    </subcellularLocation>
</comment>
<evidence type="ECO:0000256" key="3">
    <source>
        <dbReference type="ARBA" id="ARBA00022989"/>
    </source>
</evidence>
<reference evidence="8 9" key="1">
    <citation type="submission" date="2019-08" db="EMBL/GenBank/DDBJ databases">
        <title>Pelomicrobium methylotrophicum gen. nov., sp. nov. a moderately thermophilic, facultatively anaerobic, lithoautotrophic and methylotrophic bacterium isolated from a terrestrial mud volcano.</title>
        <authorList>
            <person name="Slobodkina G.B."/>
            <person name="Merkel A.Y."/>
            <person name="Slobodkin A.I."/>
        </authorList>
    </citation>
    <scope>NUCLEOTIDE SEQUENCE [LARGE SCALE GENOMIC DNA]</scope>
    <source>
        <strain evidence="8 9">SM250</strain>
    </source>
</reference>
<dbReference type="InterPro" id="IPR052205">
    <property type="entry name" value="FliO/MopB"/>
</dbReference>
<keyword evidence="2 7" id="KW-0812">Transmembrane</keyword>
<keyword evidence="8" id="KW-0282">Flagellum</keyword>
<dbReference type="GO" id="GO:0005886">
    <property type="term" value="C:plasma membrane"/>
    <property type="evidence" value="ECO:0007669"/>
    <property type="project" value="UniProtKB-SubCell"/>
</dbReference>
<keyword evidence="8" id="KW-0966">Cell projection</keyword>
<name>A0A5C7EUT0_9PROT</name>
<dbReference type="InParanoid" id="A0A5C7EUT0"/>
<evidence type="ECO:0000256" key="4">
    <source>
        <dbReference type="ARBA" id="ARBA00023136"/>
    </source>
</evidence>
<dbReference type="OrthoDB" id="9182371at2"/>
<protein>
    <recommendedName>
        <fullName evidence="7">Flagellar protein</fullName>
    </recommendedName>
</protein>
<gene>
    <name evidence="8" type="primary">fliO</name>
    <name evidence="8" type="ORF">FR698_08510</name>
</gene>
<evidence type="ECO:0000256" key="1">
    <source>
        <dbReference type="ARBA" id="ARBA00022475"/>
    </source>
</evidence>
<dbReference type="FunCoup" id="A0A5C7EUT0">
    <property type="interactions" value="38"/>
</dbReference>
<sequence length="157" mass="16376">MRNEKTVAGPRTRRAWNLSAGTVTSSLALLGALAPAAAVAQGAMAPATGPSLLQMVLGLVAVLAFILGSAWLARRSKLLSGTRTGTLRVVAAVAVGTRERVVVVEVADTWLVLGVAPGRVNALHTLPSQPIPPHASATDNGKFAAWLKRFVEHDRES</sequence>
<dbReference type="GO" id="GO:0044781">
    <property type="term" value="P:bacterial-type flagellum organization"/>
    <property type="evidence" value="ECO:0007669"/>
    <property type="project" value="UniProtKB-UniRule"/>
</dbReference>
<dbReference type="Pfam" id="PF04347">
    <property type="entry name" value="FliO"/>
    <property type="match status" value="1"/>
</dbReference>
<dbReference type="PANTHER" id="PTHR38766">
    <property type="entry name" value="FLAGELLAR PROTEIN FLIO"/>
    <property type="match status" value="1"/>
</dbReference>
<proteinExistence type="inferred from homology"/>
<dbReference type="NCBIfam" id="TIGR03500">
    <property type="entry name" value="FliO_TIGR"/>
    <property type="match status" value="1"/>
</dbReference>
<dbReference type="GO" id="GO:0009425">
    <property type="term" value="C:bacterial-type flagellum basal body"/>
    <property type="evidence" value="ECO:0007669"/>
    <property type="project" value="UniProtKB-SubCell"/>
</dbReference>
<comment type="similarity">
    <text evidence="6 7">Belongs to the FliO/MopB family.</text>
</comment>
<evidence type="ECO:0000256" key="5">
    <source>
        <dbReference type="ARBA" id="ARBA00023143"/>
    </source>
</evidence>
<keyword evidence="5 7" id="KW-0975">Bacterial flagellum</keyword>
<dbReference type="InterPro" id="IPR022781">
    <property type="entry name" value="Flagellar_biosynth_FliO"/>
</dbReference>
<keyword evidence="4 7" id="KW-0472">Membrane</keyword>
<keyword evidence="8" id="KW-0969">Cilium</keyword>
<organism evidence="8 9">
    <name type="scientific">Pelomicrobium methylotrophicum</name>
    <dbReference type="NCBI Taxonomy" id="2602750"/>
    <lineage>
        <taxon>Bacteria</taxon>
        <taxon>Pseudomonadati</taxon>
        <taxon>Pseudomonadota</taxon>
        <taxon>Hydrogenophilia</taxon>
        <taxon>Hydrogenophilia incertae sedis</taxon>
        <taxon>Pelomicrobium</taxon>
    </lineage>
</organism>
<evidence type="ECO:0000256" key="6">
    <source>
        <dbReference type="ARBA" id="ARBA00037937"/>
    </source>
</evidence>
<feature type="transmembrane region" description="Helical" evidence="7">
    <location>
        <begin position="52"/>
        <end position="73"/>
    </location>
</feature>
<dbReference type="EMBL" id="VPFL01000010">
    <property type="protein sequence ID" value="TXF11813.1"/>
    <property type="molecule type" value="Genomic_DNA"/>
</dbReference>
<dbReference type="AlphaFoldDB" id="A0A5C7EUT0"/>
<evidence type="ECO:0000256" key="7">
    <source>
        <dbReference type="RuleBase" id="RU362064"/>
    </source>
</evidence>
<comment type="caution">
    <text evidence="8">The sequence shown here is derived from an EMBL/GenBank/DDBJ whole genome shotgun (WGS) entry which is preliminary data.</text>
</comment>
<keyword evidence="9" id="KW-1185">Reference proteome</keyword>